<dbReference type="PANTHER" id="PTHR30154:SF34">
    <property type="entry name" value="TRANSCRIPTIONAL REGULATOR AZLB"/>
    <property type="match status" value="1"/>
</dbReference>
<dbReference type="InterPro" id="IPR019885">
    <property type="entry name" value="Tscrpt_reg_HTH_AsnC-type_CS"/>
</dbReference>
<dbReference type="InterPro" id="IPR019888">
    <property type="entry name" value="Tscrpt_reg_AsnC-like"/>
</dbReference>
<dbReference type="InterPro" id="IPR036388">
    <property type="entry name" value="WH-like_DNA-bd_sf"/>
</dbReference>
<dbReference type="Pfam" id="PF01037">
    <property type="entry name" value="AsnC_trans_reg"/>
    <property type="match status" value="1"/>
</dbReference>
<reference evidence="5" key="1">
    <citation type="submission" date="2021-01" db="EMBL/GenBank/DDBJ databases">
        <title>Rhizobium sp. strain KVB221 16S ribosomal RNA gene Genome sequencing and assembly.</title>
        <authorList>
            <person name="Kang M."/>
        </authorList>
    </citation>
    <scope>NUCLEOTIDE SEQUENCE</scope>
    <source>
        <strain evidence="5">KVB221</strain>
    </source>
</reference>
<comment type="caution">
    <text evidence="5">The sequence shown here is derived from an EMBL/GenBank/DDBJ whole genome shotgun (WGS) entry which is preliminary data.</text>
</comment>
<keyword evidence="3" id="KW-0804">Transcription</keyword>
<dbReference type="Gene3D" id="1.10.10.10">
    <property type="entry name" value="Winged helix-like DNA-binding domain superfamily/Winged helix DNA-binding domain"/>
    <property type="match status" value="1"/>
</dbReference>
<dbReference type="InterPro" id="IPR019887">
    <property type="entry name" value="Tscrpt_reg_AsnC/Lrp_C"/>
</dbReference>
<keyword evidence="1" id="KW-0805">Transcription regulation</keyword>
<proteinExistence type="predicted"/>
<accession>A0A937CNG1</accession>
<dbReference type="GO" id="GO:0005829">
    <property type="term" value="C:cytosol"/>
    <property type="evidence" value="ECO:0007669"/>
    <property type="project" value="TreeGrafter"/>
</dbReference>
<dbReference type="PROSITE" id="PS00519">
    <property type="entry name" value="HTH_ASNC_1"/>
    <property type="match status" value="1"/>
</dbReference>
<dbReference type="InterPro" id="IPR036390">
    <property type="entry name" value="WH_DNA-bd_sf"/>
</dbReference>
<dbReference type="PRINTS" id="PR00033">
    <property type="entry name" value="HTHASNC"/>
</dbReference>
<dbReference type="Proteomes" id="UP000633219">
    <property type="component" value="Unassembled WGS sequence"/>
</dbReference>
<dbReference type="RefSeq" id="WP_201663999.1">
    <property type="nucleotide sequence ID" value="NZ_JAEQNC010000025.1"/>
</dbReference>
<dbReference type="GO" id="GO:0043200">
    <property type="term" value="P:response to amino acid"/>
    <property type="evidence" value="ECO:0007669"/>
    <property type="project" value="TreeGrafter"/>
</dbReference>
<sequence>MSSAKVVLDRIDRKLLNLLQQSSQVSVQQLADKVGISQPACHRRIRRLRDNGVIIGDVSVVSRAHAERKMAIWVEISLSSHQLNLFNELLDVLRASPYISSCDVITGDTDILACVNVTDMDEFREVSREFMRRCPIIKTYRSITVAQHIKLQPIHLFDEN</sequence>
<keyword evidence="6" id="KW-1185">Reference proteome</keyword>
<evidence type="ECO:0000256" key="1">
    <source>
        <dbReference type="ARBA" id="ARBA00023015"/>
    </source>
</evidence>
<dbReference type="InterPro" id="IPR011008">
    <property type="entry name" value="Dimeric_a/b-barrel"/>
</dbReference>
<evidence type="ECO:0000256" key="2">
    <source>
        <dbReference type="ARBA" id="ARBA00023125"/>
    </source>
</evidence>
<dbReference type="AlphaFoldDB" id="A0A937CNG1"/>
<dbReference type="SUPFAM" id="SSF54909">
    <property type="entry name" value="Dimeric alpha+beta barrel"/>
    <property type="match status" value="1"/>
</dbReference>
<dbReference type="Pfam" id="PF13412">
    <property type="entry name" value="HTH_24"/>
    <property type="match status" value="1"/>
</dbReference>
<dbReference type="PROSITE" id="PS50956">
    <property type="entry name" value="HTH_ASNC_2"/>
    <property type="match status" value="1"/>
</dbReference>
<evidence type="ECO:0000313" key="5">
    <source>
        <dbReference type="EMBL" id="MBL0375455.1"/>
    </source>
</evidence>
<keyword evidence="2" id="KW-0238">DNA-binding</keyword>
<dbReference type="EMBL" id="JAEQNC010000025">
    <property type="protein sequence ID" value="MBL0375455.1"/>
    <property type="molecule type" value="Genomic_DNA"/>
</dbReference>
<evidence type="ECO:0000313" key="6">
    <source>
        <dbReference type="Proteomes" id="UP000633219"/>
    </source>
</evidence>
<evidence type="ECO:0000256" key="3">
    <source>
        <dbReference type="ARBA" id="ARBA00023163"/>
    </source>
</evidence>
<dbReference type="Gene3D" id="3.30.70.920">
    <property type="match status" value="1"/>
</dbReference>
<dbReference type="PANTHER" id="PTHR30154">
    <property type="entry name" value="LEUCINE-RESPONSIVE REGULATORY PROTEIN"/>
    <property type="match status" value="1"/>
</dbReference>
<name>A0A937CNG1_9HYPH</name>
<dbReference type="GO" id="GO:0043565">
    <property type="term" value="F:sequence-specific DNA binding"/>
    <property type="evidence" value="ECO:0007669"/>
    <property type="project" value="InterPro"/>
</dbReference>
<protein>
    <submittedName>
        <fullName evidence="5">Lrp/AsnC family transcriptional regulator</fullName>
    </submittedName>
</protein>
<dbReference type="SUPFAM" id="SSF46785">
    <property type="entry name" value="Winged helix' DNA-binding domain"/>
    <property type="match status" value="1"/>
</dbReference>
<gene>
    <name evidence="5" type="ORF">JJB09_25950</name>
</gene>
<dbReference type="SMART" id="SM00344">
    <property type="entry name" value="HTH_ASNC"/>
    <property type="match status" value="1"/>
</dbReference>
<feature type="domain" description="HTH asnC-type" evidence="4">
    <location>
        <begin position="8"/>
        <end position="79"/>
    </location>
</feature>
<dbReference type="InterPro" id="IPR000485">
    <property type="entry name" value="AsnC-type_HTH_dom"/>
</dbReference>
<organism evidence="5 6">
    <name type="scientific">Rhizobium setariae</name>
    <dbReference type="NCBI Taxonomy" id="2801340"/>
    <lineage>
        <taxon>Bacteria</taxon>
        <taxon>Pseudomonadati</taxon>
        <taxon>Pseudomonadota</taxon>
        <taxon>Alphaproteobacteria</taxon>
        <taxon>Hyphomicrobiales</taxon>
        <taxon>Rhizobiaceae</taxon>
        <taxon>Rhizobium/Agrobacterium group</taxon>
        <taxon>Rhizobium</taxon>
    </lineage>
</organism>
<evidence type="ECO:0000259" key="4">
    <source>
        <dbReference type="PROSITE" id="PS50956"/>
    </source>
</evidence>